<dbReference type="EMBL" id="LWMU01000054">
    <property type="protein sequence ID" value="KZX13290.1"/>
    <property type="molecule type" value="Genomic_DNA"/>
</dbReference>
<accession>A0A162FPS3</accession>
<evidence type="ECO:0000256" key="3">
    <source>
        <dbReference type="ARBA" id="ARBA00023004"/>
    </source>
</evidence>
<dbReference type="PATRIC" id="fig|66851.6.peg.851"/>
<keyword evidence="4" id="KW-0411">Iron-sulfur</keyword>
<evidence type="ECO:0000256" key="2">
    <source>
        <dbReference type="ARBA" id="ARBA00022723"/>
    </source>
</evidence>
<sequence>MSSLEKMKILTDSAQYDLCDYVNHDKSSQVNLPGIYHATGHNGCEIPLFKTLMTNKCKNDCKYCINQVKRNFTRLELSPAELAKIFLNYYNKGIVNGLFLSSGISGNEESTMEKTIECVNILRKDYGYDDYVHLKIVPGASKDSIKRAMALANRVSLNIESATSSGLAELSSTKDYNKDILKRLSWIDSLHDKSTTYPNSTHTTQLIVGANSESDMEILNRMEKIYKKTNLKRTYFSAFTPIEGTDLENKVECSTDRTKILYNADSLLNDYKFKLKELVFDKDENLSLQNDPKIIAAKNMDIFPVEINSAPYIELIRVPGIGVKSAKNIISIRKKIPFKNKEELKKLGVVIDRAEKYIKIDGEFQSSLEKFNSI</sequence>
<dbReference type="Gene3D" id="3.20.20.70">
    <property type="entry name" value="Aldolase class I"/>
    <property type="match status" value="1"/>
</dbReference>
<dbReference type="GO" id="GO:0003824">
    <property type="term" value="F:catalytic activity"/>
    <property type="evidence" value="ECO:0007669"/>
    <property type="project" value="InterPro"/>
</dbReference>
<dbReference type="InterPro" id="IPR007197">
    <property type="entry name" value="rSAM"/>
</dbReference>
<dbReference type="InterPro" id="IPR013785">
    <property type="entry name" value="Aldolase_TIM"/>
</dbReference>
<evidence type="ECO:0000313" key="6">
    <source>
        <dbReference type="EMBL" id="KZX13290.1"/>
    </source>
</evidence>
<evidence type="ECO:0000313" key="7">
    <source>
        <dbReference type="Proteomes" id="UP000077428"/>
    </source>
</evidence>
<dbReference type="InterPro" id="IPR051675">
    <property type="entry name" value="Endo/Exo/Phosphatase_dom_1"/>
</dbReference>
<organism evidence="6 7">
    <name type="scientific">Methanobrevibacter oralis</name>
    <dbReference type="NCBI Taxonomy" id="66851"/>
    <lineage>
        <taxon>Archaea</taxon>
        <taxon>Methanobacteriati</taxon>
        <taxon>Methanobacteriota</taxon>
        <taxon>Methanomada group</taxon>
        <taxon>Methanobacteria</taxon>
        <taxon>Methanobacteriales</taxon>
        <taxon>Methanobacteriaceae</taxon>
        <taxon>Methanobrevibacter</taxon>
    </lineage>
</organism>
<dbReference type="RefSeq" id="WP_042694694.1">
    <property type="nucleotide sequence ID" value="NZ_CABMAB010000045.1"/>
</dbReference>
<dbReference type="SFLD" id="SFLDG01102">
    <property type="entry name" value="Uncharacterised_Radical_SAM_Su"/>
    <property type="match status" value="1"/>
</dbReference>
<gene>
    <name evidence="6" type="ORF">MBORA_07760</name>
</gene>
<keyword evidence="2" id="KW-0479">Metal-binding</keyword>
<evidence type="ECO:0000256" key="4">
    <source>
        <dbReference type="ARBA" id="ARBA00023014"/>
    </source>
</evidence>
<dbReference type="InterPro" id="IPR006638">
    <property type="entry name" value="Elp3/MiaA/NifB-like_rSAM"/>
</dbReference>
<dbReference type="SUPFAM" id="SSF102114">
    <property type="entry name" value="Radical SAM enzymes"/>
    <property type="match status" value="1"/>
</dbReference>
<dbReference type="SFLD" id="SFLDS00029">
    <property type="entry name" value="Radical_SAM"/>
    <property type="match status" value="1"/>
</dbReference>
<dbReference type="InterPro" id="IPR058240">
    <property type="entry name" value="rSAM_sf"/>
</dbReference>
<dbReference type="GO" id="GO:0046872">
    <property type="term" value="F:metal ion binding"/>
    <property type="evidence" value="ECO:0007669"/>
    <property type="project" value="UniProtKB-KW"/>
</dbReference>
<keyword evidence="7" id="KW-1185">Reference proteome</keyword>
<keyword evidence="1" id="KW-0949">S-adenosyl-L-methionine</keyword>
<evidence type="ECO:0000256" key="1">
    <source>
        <dbReference type="ARBA" id="ARBA00022691"/>
    </source>
</evidence>
<dbReference type="Proteomes" id="UP000077428">
    <property type="component" value="Unassembled WGS sequence"/>
</dbReference>
<dbReference type="SMART" id="SM00729">
    <property type="entry name" value="Elp3"/>
    <property type="match status" value="1"/>
</dbReference>
<proteinExistence type="predicted"/>
<name>A0A162FPS3_METOA</name>
<protein>
    <submittedName>
        <fullName evidence="6">Helix-hairpin-helix motif protein</fullName>
    </submittedName>
</protein>
<dbReference type="InterPro" id="IPR010994">
    <property type="entry name" value="RuvA_2-like"/>
</dbReference>
<dbReference type="PANTHER" id="PTHR21180">
    <property type="entry name" value="ENDONUCLEASE/EXONUCLEASE/PHOSPHATASE FAMILY DOMAIN-CONTAINING PROTEIN 1"/>
    <property type="match status" value="1"/>
</dbReference>
<comment type="caution">
    <text evidence="6">The sequence shown here is derived from an EMBL/GenBank/DDBJ whole genome shotgun (WGS) entry which is preliminary data.</text>
</comment>
<dbReference type="PANTHER" id="PTHR21180:SF9">
    <property type="entry name" value="TYPE II SECRETION SYSTEM PROTEIN K"/>
    <property type="match status" value="1"/>
</dbReference>
<dbReference type="Pfam" id="PF04055">
    <property type="entry name" value="Radical_SAM"/>
    <property type="match status" value="1"/>
</dbReference>
<dbReference type="SUPFAM" id="SSF47781">
    <property type="entry name" value="RuvA domain 2-like"/>
    <property type="match status" value="1"/>
</dbReference>
<evidence type="ECO:0000259" key="5">
    <source>
        <dbReference type="PROSITE" id="PS51918"/>
    </source>
</evidence>
<dbReference type="Gene3D" id="1.10.150.320">
    <property type="entry name" value="Photosystem II 12 kDa extrinsic protein"/>
    <property type="match status" value="1"/>
</dbReference>
<feature type="domain" description="Radical SAM core" evidence="5">
    <location>
        <begin position="42"/>
        <end position="277"/>
    </location>
</feature>
<keyword evidence="3" id="KW-0408">Iron</keyword>
<dbReference type="Pfam" id="PF12836">
    <property type="entry name" value="HHH_3"/>
    <property type="match status" value="1"/>
</dbReference>
<dbReference type="InterPro" id="IPR023874">
    <property type="entry name" value="DNA_rSAM_put"/>
</dbReference>
<dbReference type="GO" id="GO:0051536">
    <property type="term" value="F:iron-sulfur cluster binding"/>
    <property type="evidence" value="ECO:0007669"/>
    <property type="project" value="UniProtKB-KW"/>
</dbReference>
<reference evidence="7" key="1">
    <citation type="journal article" date="2016" name="Genome Announc.">
        <title>Draft Genome Sequences of Methanobrevibacter curvatus DSM11111, Methanobrevibacter cuticularis DSM11139, Methanobrevibacter filiformis DSM11501, and Methanobrevibacter oralis DSM7256.</title>
        <authorList>
            <person name="Poehlein A."/>
            <person name="Seedorf H."/>
        </authorList>
    </citation>
    <scope>NUCLEOTIDE SEQUENCE [LARGE SCALE GENOMIC DNA]</scope>
    <source>
        <strain evidence="7">DSM 7256 / JCM 30027 / ZR</strain>
    </source>
</reference>
<dbReference type="PROSITE" id="PS51918">
    <property type="entry name" value="RADICAL_SAM"/>
    <property type="match status" value="1"/>
</dbReference>
<dbReference type="AlphaFoldDB" id="A0A162FPS3"/>
<dbReference type="OrthoDB" id="15118at2157"/>